<gene>
    <name evidence="1" type="ORF">CLV30_1169</name>
</gene>
<evidence type="ECO:0000313" key="2">
    <source>
        <dbReference type="Proteomes" id="UP000243528"/>
    </source>
</evidence>
<accession>A0A2P8DT05</accession>
<dbReference type="InterPro" id="IPR014582">
    <property type="entry name" value="UCP033535_lipo"/>
</dbReference>
<reference evidence="1 2" key="1">
    <citation type="submission" date="2018-03" db="EMBL/GenBank/DDBJ databases">
        <title>Genomic Encyclopedia of Archaeal and Bacterial Type Strains, Phase II (KMG-II): from individual species to whole genera.</title>
        <authorList>
            <person name="Goeker M."/>
        </authorList>
    </citation>
    <scope>NUCLEOTIDE SEQUENCE [LARGE SCALE GENOMIC DNA]</scope>
    <source>
        <strain evidence="1 2">DSM 45211</strain>
    </source>
</reference>
<organism evidence="1 2">
    <name type="scientific">Haloactinopolyspora alba</name>
    <dbReference type="NCBI Taxonomy" id="648780"/>
    <lineage>
        <taxon>Bacteria</taxon>
        <taxon>Bacillati</taxon>
        <taxon>Actinomycetota</taxon>
        <taxon>Actinomycetes</taxon>
        <taxon>Jiangellales</taxon>
        <taxon>Jiangellaceae</taxon>
        <taxon>Haloactinopolyspora</taxon>
    </lineage>
</organism>
<dbReference type="Proteomes" id="UP000243528">
    <property type="component" value="Unassembled WGS sequence"/>
</dbReference>
<comment type="caution">
    <text evidence="1">The sequence shown here is derived from an EMBL/GenBank/DDBJ whole genome shotgun (WGS) entry which is preliminary data.</text>
</comment>
<sequence length="235" mass="24831">MSEAANGMGPEIVGSEARVTQRVTWWRRRGLILGACTVVLAALMVTDTTFVSTDERDAAAETAVEYAEQNYLSEVVPTIEESATPVDELLTAIVADPEAAGEEFGSREGENKPYSYATRASGTFVEGEFGEIGLDVSGIPDGLSVGVAVPPLGSSTAIRDAGTEATFGQFENQTEYQNVAIELNKQVVAHVFEPIDIESLVGQEVVVTGAFTWASDTGGEIDHVTIVPVSIEVAS</sequence>
<dbReference type="InterPro" id="IPR036215">
    <property type="entry name" value="TM0957-like_sf"/>
</dbReference>
<keyword evidence="2" id="KW-1185">Reference proteome</keyword>
<dbReference type="AlphaFoldDB" id="A0A2P8DT05"/>
<evidence type="ECO:0000313" key="1">
    <source>
        <dbReference type="EMBL" id="PSL00349.1"/>
    </source>
</evidence>
<dbReference type="PIRSF" id="PIRSF033535">
    <property type="entry name" value="UCP033535_plp"/>
    <property type="match status" value="1"/>
</dbReference>
<dbReference type="EMBL" id="PYGE01000016">
    <property type="protein sequence ID" value="PSL00349.1"/>
    <property type="molecule type" value="Genomic_DNA"/>
</dbReference>
<proteinExistence type="predicted"/>
<dbReference type="Pfam" id="PF10054">
    <property type="entry name" value="DUF2291"/>
    <property type="match status" value="1"/>
</dbReference>
<protein>
    <submittedName>
        <fullName evidence="1">Putative lipoprotein</fullName>
    </submittedName>
</protein>
<keyword evidence="1" id="KW-0449">Lipoprotein</keyword>
<name>A0A2P8DT05_9ACTN</name>
<dbReference type="SUPFAM" id="SSF141318">
    <property type="entry name" value="TM0957-like"/>
    <property type="match status" value="1"/>
</dbReference>
<dbReference type="OrthoDB" id="6631333at2"/>